<dbReference type="PANTHER" id="PTHR12848">
    <property type="entry name" value="REGULATORY-ASSOCIATED PROTEIN OF MTOR"/>
    <property type="match status" value="1"/>
</dbReference>
<feature type="chain" id="PRO_5018067462" evidence="2">
    <location>
        <begin position="19"/>
        <end position="448"/>
    </location>
</feature>
<dbReference type="RefSeq" id="XP_026676316.1">
    <property type="nucleotide sequence ID" value="XM_026820515.1"/>
</dbReference>
<dbReference type="GeneID" id="103505167"/>
<dbReference type="Gene3D" id="2.130.10.10">
    <property type="entry name" value="YVTN repeat-like/Quinoprotein amine dehydrogenase"/>
    <property type="match status" value="1"/>
</dbReference>
<dbReference type="InterPro" id="IPR015943">
    <property type="entry name" value="WD40/YVTN_repeat-like_dom_sf"/>
</dbReference>
<dbReference type="InterPro" id="IPR001680">
    <property type="entry name" value="WD40_rpt"/>
</dbReference>
<dbReference type="GO" id="GO:0030674">
    <property type="term" value="F:protein-macromolecule adaptor activity"/>
    <property type="evidence" value="ECO:0007669"/>
    <property type="project" value="TreeGrafter"/>
</dbReference>
<accession>A0A3Q0IJ88</accession>
<dbReference type="GO" id="GO:0031931">
    <property type="term" value="C:TORC1 complex"/>
    <property type="evidence" value="ECO:0007669"/>
    <property type="project" value="InterPro"/>
</dbReference>
<organism evidence="3 4">
    <name type="scientific">Diaphorina citri</name>
    <name type="common">Asian citrus psyllid</name>
    <dbReference type="NCBI Taxonomy" id="121845"/>
    <lineage>
        <taxon>Eukaryota</taxon>
        <taxon>Metazoa</taxon>
        <taxon>Ecdysozoa</taxon>
        <taxon>Arthropoda</taxon>
        <taxon>Hexapoda</taxon>
        <taxon>Insecta</taxon>
        <taxon>Pterygota</taxon>
        <taxon>Neoptera</taxon>
        <taxon>Paraneoptera</taxon>
        <taxon>Hemiptera</taxon>
        <taxon>Sternorrhyncha</taxon>
        <taxon>Psylloidea</taxon>
        <taxon>Psyllidae</taxon>
        <taxon>Diaphorininae</taxon>
        <taxon>Diaphorina</taxon>
    </lineage>
</organism>
<dbReference type="AlphaFoldDB" id="A0A3Q0IJ88"/>
<reference evidence="4" key="1">
    <citation type="submission" date="2025-08" db="UniProtKB">
        <authorList>
            <consortium name="RefSeq"/>
        </authorList>
    </citation>
    <scope>IDENTIFICATION</scope>
</reference>
<dbReference type="SMART" id="SM00320">
    <property type="entry name" value="WD40"/>
    <property type="match status" value="5"/>
</dbReference>
<dbReference type="GO" id="GO:0005737">
    <property type="term" value="C:cytoplasm"/>
    <property type="evidence" value="ECO:0007669"/>
    <property type="project" value="TreeGrafter"/>
</dbReference>
<dbReference type="GO" id="GO:0071230">
    <property type="term" value="P:cellular response to amino acid stimulus"/>
    <property type="evidence" value="ECO:0007669"/>
    <property type="project" value="TreeGrafter"/>
</dbReference>
<keyword evidence="3" id="KW-1185">Reference proteome</keyword>
<dbReference type="PANTHER" id="PTHR12848:SF16">
    <property type="entry name" value="REGULATORY-ASSOCIATED PROTEIN OF MTOR"/>
    <property type="match status" value="1"/>
</dbReference>
<dbReference type="GO" id="GO:0030307">
    <property type="term" value="P:positive regulation of cell growth"/>
    <property type="evidence" value="ECO:0007669"/>
    <property type="project" value="TreeGrafter"/>
</dbReference>
<feature type="signal peptide" evidence="2">
    <location>
        <begin position="1"/>
        <end position="18"/>
    </location>
</feature>
<proteinExistence type="predicted"/>
<dbReference type="GO" id="GO:0038202">
    <property type="term" value="P:TORC1 signaling"/>
    <property type="evidence" value="ECO:0007669"/>
    <property type="project" value="TreeGrafter"/>
</dbReference>
<keyword evidence="2" id="KW-0732">Signal</keyword>
<dbReference type="InterPro" id="IPR036322">
    <property type="entry name" value="WD40_repeat_dom_sf"/>
</dbReference>
<dbReference type="STRING" id="121845.A0A3Q0IJ88"/>
<evidence type="ECO:0000256" key="1">
    <source>
        <dbReference type="SAM" id="MobiDB-lite"/>
    </source>
</evidence>
<feature type="non-terminal residue" evidence="4">
    <location>
        <position position="1"/>
    </location>
</feature>
<dbReference type="KEGG" id="dci:103505167"/>
<dbReference type="PaxDb" id="121845-A0A3Q0IJ88"/>
<gene>
    <name evidence="4" type="primary">LOC103505167</name>
</gene>
<dbReference type="GO" id="GO:0010506">
    <property type="term" value="P:regulation of autophagy"/>
    <property type="evidence" value="ECO:0007669"/>
    <property type="project" value="TreeGrafter"/>
</dbReference>
<evidence type="ECO:0000256" key="2">
    <source>
        <dbReference type="SAM" id="SignalP"/>
    </source>
</evidence>
<dbReference type="GO" id="GO:0009267">
    <property type="term" value="P:cellular response to starvation"/>
    <property type="evidence" value="ECO:0007669"/>
    <property type="project" value="TreeGrafter"/>
</dbReference>
<dbReference type="Proteomes" id="UP000079169">
    <property type="component" value="Unplaced"/>
</dbReference>
<evidence type="ECO:0000313" key="4">
    <source>
        <dbReference type="RefSeq" id="XP_026676316.1"/>
    </source>
</evidence>
<evidence type="ECO:0000313" key="3">
    <source>
        <dbReference type="Proteomes" id="UP000079169"/>
    </source>
</evidence>
<name>A0A3Q0IJ88_DIACI</name>
<dbReference type="InterPro" id="IPR004083">
    <property type="entry name" value="Raptor"/>
</dbReference>
<feature type="region of interest" description="Disordered" evidence="1">
    <location>
        <begin position="27"/>
        <end position="46"/>
    </location>
</feature>
<dbReference type="SUPFAM" id="SSF50978">
    <property type="entry name" value="WD40 repeat-like"/>
    <property type="match status" value="1"/>
</dbReference>
<protein>
    <submittedName>
        <fullName evidence="4">Regulatory-associated protein of mTOR-like</fullName>
    </submittedName>
</protein>
<sequence length="448" mass="49501">PNCLVCLFFVFCSQAKESVPKEVSDTKISASLSLPPSPSNRSGFLAAESPPTSLFGNSTLDLNRLSSPRYTPLTFRTRNTVPNTITEDGTLAEDSTGNSSSQRCPLVSTEFVAWSTRYFSQPVMSRCDVVDVESKPYYQREYRYLRNAQIRRDAREEQRRAYVSRLDHQVFSSRTNYVPTALLLHPYEPHFIVAAKDGLRSPGVLLTDTSFVNKSLSTVSPFSSSKAGLSVCWDQPSQKLLVGGDARHIRIWDAGTELKAQDIPTGAGPCSVSCMSLDNNGSQELAVGFTDGSVRKYDTRLPPHDAKVNTWREHTQRVVNVHIKSNQIICGSESGEVRVIDTKTSSASLAVSTSQNMTTMAVHPNSNIFACGSMCRHSNGTTFSNLMVYNTNGILLNTIKPHDWLMSTRLSPVTCMSFHKYNVLLAVGCIDLNVAVYSMSDYIMTAKR</sequence>